<evidence type="ECO:0000256" key="6">
    <source>
        <dbReference type="SAM" id="MobiDB-lite"/>
    </source>
</evidence>
<evidence type="ECO:0000256" key="1">
    <source>
        <dbReference type="ARBA" id="ARBA00022723"/>
    </source>
</evidence>
<comment type="caution">
    <text evidence="8">The sequence shown here is derived from an EMBL/GenBank/DDBJ whole genome shotgun (WGS) entry which is preliminary data.</text>
</comment>
<dbReference type="InterPro" id="IPR001841">
    <property type="entry name" value="Znf_RING"/>
</dbReference>
<organism evidence="8 9">
    <name type="scientific">Helianthus annuus</name>
    <name type="common">Common sunflower</name>
    <dbReference type="NCBI Taxonomy" id="4232"/>
    <lineage>
        <taxon>Eukaryota</taxon>
        <taxon>Viridiplantae</taxon>
        <taxon>Streptophyta</taxon>
        <taxon>Embryophyta</taxon>
        <taxon>Tracheophyta</taxon>
        <taxon>Spermatophyta</taxon>
        <taxon>Magnoliopsida</taxon>
        <taxon>eudicotyledons</taxon>
        <taxon>Gunneridae</taxon>
        <taxon>Pentapetalae</taxon>
        <taxon>asterids</taxon>
        <taxon>campanulids</taxon>
        <taxon>Asterales</taxon>
        <taxon>Asteraceae</taxon>
        <taxon>Asteroideae</taxon>
        <taxon>Heliantheae alliance</taxon>
        <taxon>Heliantheae</taxon>
        <taxon>Helianthus</taxon>
    </lineage>
</organism>
<keyword evidence="1" id="KW-0479">Metal-binding</keyword>
<dbReference type="InterPro" id="IPR013083">
    <property type="entry name" value="Znf_RING/FYVE/PHD"/>
</dbReference>
<dbReference type="Gene3D" id="3.30.40.10">
    <property type="entry name" value="Zinc/RING finger domain, C3HC4 (zinc finger)"/>
    <property type="match status" value="1"/>
</dbReference>
<evidence type="ECO:0000256" key="2">
    <source>
        <dbReference type="ARBA" id="ARBA00022771"/>
    </source>
</evidence>
<evidence type="ECO:0000313" key="8">
    <source>
        <dbReference type="EMBL" id="KAF5774020.1"/>
    </source>
</evidence>
<dbReference type="CDD" id="cd16649">
    <property type="entry name" value="mRING-HC-C3HC5_CGRF1-like"/>
    <property type="match status" value="1"/>
</dbReference>
<evidence type="ECO:0000313" key="9">
    <source>
        <dbReference type="Proteomes" id="UP000215914"/>
    </source>
</evidence>
<dbReference type="OrthoDB" id="1711136at2759"/>
<dbReference type="PROSITE" id="PS50089">
    <property type="entry name" value="ZF_RING_2"/>
    <property type="match status" value="1"/>
</dbReference>
<keyword evidence="5" id="KW-0175">Coiled coil</keyword>
<feature type="domain" description="RING-type" evidence="7">
    <location>
        <begin position="233"/>
        <end position="268"/>
    </location>
</feature>
<protein>
    <submittedName>
        <fullName evidence="8">Transcription factor C2H2 family</fullName>
    </submittedName>
</protein>
<evidence type="ECO:0000259" key="7">
    <source>
        <dbReference type="PROSITE" id="PS50089"/>
    </source>
</evidence>
<keyword evidence="9" id="KW-1185">Reference proteome</keyword>
<dbReference type="Proteomes" id="UP000215914">
    <property type="component" value="Unassembled WGS sequence"/>
</dbReference>
<evidence type="ECO:0000256" key="3">
    <source>
        <dbReference type="ARBA" id="ARBA00022833"/>
    </source>
</evidence>
<dbReference type="PANTHER" id="PTHR42647">
    <property type="entry name" value="SBP (S-RIBONUCLEASE BINDING PROTEIN) FAMILY PROTEIN"/>
    <property type="match status" value="1"/>
</dbReference>
<keyword evidence="3" id="KW-0862">Zinc</keyword>
<dbReference type="EMBL" id="MNCJ02000328">
    <property type="protein sequence ID" value="KAF5774020.1"/>
    <property type="molecule type" value="Genomic_DNA"/>
</dbReference>
<dbReference type="GO" id="GO:0008270">
    <property type="term" value="F:zinc ion binding"/>
    <property type="evidence" value="ECO:0007669"/>
    <property type="project" value="UniProtKB-KW"/>
</dbReference>
<evidence type="ECO:0000256" key="4">
    <source>
        <dbReference type="PROSITE-ProRule" id="PRU00175"/>
    </source>
</evidence>
<dbReference type="AlphaFoldDB" id="A0A9K3EIY0"/>
<evidence type="ECO:0000256" key="5">
    <source>
        <dbReference type="SAM" id="Coils"/>
    </source>
</evidence>
<gene>
    <name evidence="8" type="ORF">HanXRQr2_Chr13g0595421</name>
</gene>
<keyword evidence="2 4" id="KW-0863">Zinc-finger</keyword>
<name>A0A9K3EIY0_HELAN</name>
<dbReference type="GO" id="GO:0043067">
    <property type="term" value="P:regulation of programmed cell death"/>
    <property type="evidence" value="ECO:0000318"/>
    <property type="project" value="GO_Central"/>
</dbReference>
<feature type="region of interest" description="Disordered" evidence="6">
    <location>
        <begin position="188"/>
        <end position="219"/>
    </location>
</feature>
<feature type="compositionally biased region" description="Basic and acidic residues" evidence="6">
    <location>
        <begin position="209"/>
        <end position="218"/>
    </location>
</feature>
<sequence length="280" mass="32022">MFYQGACGNKTDEIIPIYGSGMTDLFPTNVFKAESGVTLASSGPFSRKRLRDSSSFNPHPNQQPFGVFEFFNDDIASQIYQQQLEIDRSVAHHTEKVRIQIEEMQMRNSMKLTAAYELINKRLKTKEDEIHKMVEINQSLEEKVKSMTVENQIWRELAQTNEATANALRNNLQQVLAEIHFQQENHFRTNGNEDDAQSQCGGNFDDQDGSGRERKDDNNEVEWYNKNRRGRWCRKCGKEESSVLLVPCRHLCVCRLCVSNVDNCPVCNCVKSAGVQVNMG</sequence>
<dbReference type="Gramene" id="mRNA:HanXRQr2_Chr13g0595421">
    <property type="protein sequence ID" value="mRNA:HanXRQr2_Chr13g0595421"/>
    <property type="gene ID" value="HanXRQr2_Chr13g0595421"/>
</dbReference>
<feature type="coiled-coil region" evidence="5">
    <location>
        <begin position="123"/>
        <end position="185"/>
    </location>
</feature>
<dbReference type="Pfam" id="PF13920">
    <property type="entry name" value="zf-C3HC4_3"/>
    <property type="match status" value="1"/>
</dbReference>
<reference evidence="8" key="1">
    <citation type="journal article" date="2017" name="Nature">
        <title>The sunflower genome provides insights into oil metabolism, flowering and Asterid evolution.</title>
        <authorList>
            <person name="Badouin H."/>
            <person name="Gouzy J."/>
            <person name="Grassa C.J."/>
            <person name="Murat F."/>
            <person name="Staton S.E."/>
            <person name="Cottret L."/>
            <person name="Lelandais-Briere C."/>
            <person name="Owens G.L."/>
            <person name="Carrere S."/>
            <person name="Mayjonade B."/>
            <person name="Legrand L."/>
            <person name="Gill N."/>
            <person name="Kane N.C."/>
            <person name="Bowers J.E."/>
            <person name="Hubner S."/>
            <person name="Bellec A."/>
            <person name="Berard A."/>
            <person name="Berges H."/>
            <person name="Blanchet N."/>
            <person name="Boniface M.C."/>
            <person name="Brunel D."/>
            <person name="Catrice O."/>
            <person name="Chaidir N."/>
            <person name="Claudel C."/>
            <person name="Donnadieu C."/>
            <person name="Faraut T."/>
            <person name="Fievet G."/>
            <person name="Helmstetter N."/>
            <person name="King M."/>
            <person name="Knapp S.J."/>
            <person name="Lai Z."/>
            <person name="Le Paslier M.C."/>
            <person name="Lippi Y."/>
            <person name="Lorenzon L."/>
            <person name="Mandel J.R."/>
            <person name="Marage G."/>
            <person name="Marchand G."/>
            <person name="Marquand E."/>
            <person name="Bret-Mestries E."/>
            <person name="Morien E."/>
            <person name="Nambeesan S."/>
            <person name="Nguyen T."/>
            <person name="Pegot-Espagnet P."/>
            <person name="Pouilly N."/>
            <person name="Raftis F."/>
            <person name="Sallet E."/>
            <person name="Schiex T."/>
            <person name="Thomas J."/>
            <person name="Vandecasteele C."/>
            <person name="Vares D."/>
            <person name="Vear F."/>
            <person name="Vautrin S."/>
            <person name="Crespi M."/>
            <person name="Mangin B."/>
            <person name="Burke J.M."/>
            <person name="Salse J."/>
            <person name="Munos S."/>
            <person name="Vincourt P."/>
            <person name="Rieseberg L.H."/>
            <person name="Langlade N.B."/>
        </authorList>
    </citation>
    <scope>NUCLEOTIDE SEQUENCE</scope>
    <source>
        <tissue evidence="8">Leaves</tissue>
    </source>
</reference>
<dbReference type="PANTHER" id="PTHR42647:SF45">
    <property type="entry name" value="TRANSCRIPTION FACTOR C2H2 FAMILY"/>
    <property type="match status" value="1"/>
</dbReference>
<reference evidence="8" key="2">
    <citation type="submission" date="2020-06" db="EMBL/GenBank/DDBJ databases">
        <title>Helianthus annuus Genome sequencing and assembly Release 2.</title>
        <authorList>
            <person name="Gouzy J."/>
            <person name="Langlade N."/>
            <person name="Munos S."/>
        </authorList>
    </citation>
    <scope>NUCLEOTIDE SEQUENCE</scope>
    <source>
        <tissue evidence="8">Leaves</tissue>
    </source>
</reference>
<proteinExistence type="predicted"/>
<dbReference type="GO" id="GO:0004842">
    <property type="term" value="F:ubiquitin-protein transferase activity"/>
    <property type="evidence" value="ECO:0000318"/>
    <property type="project" value="GO_Central"/>
</dbReference>
<accession>A0A9K3EIY0</accession>